<evidence type="ECO:0000313" key="5">
    <source>
        <dbReference type="Proteomes" id="UP000182985"/>
    </source>
</evidence>
<dbReference type="GO" id="GO:0003700">
    <property type="term" value="F:DNA-binding transcription factor activity"/>
    <property type="evidence" value="ECO:0007669"/>
    <property type="project" value="TreeGrafter"/>
</dbReference>
<dbReference type="PANTHER" id="PTHR30055">
    <property type="entry name" value="HTH-TYPE TRANSCRIPTIONAL REGULATOR RUTR"/>
    <property type="match status" value="1"/>
</dbReference>
<name>A0A1J6HMZ0_9HYPH</name>
<dbReference type="InterPro" id="IPR001647">
    <property type="entry name" value="HTH_TetR"/>
</dbReference>
<dbReference type="InterPro" id="IPR041490">
    <property type="entry name" value="KstR2_TetR_C"/>
</dbReference>
<evidence type="ECO:0000256" key="2">
    <source>
        <dbReference type="PROSITE-ProRule" id="PRU00335"/>
    </source>
</evidence>
<sequence>MTYRRTPRMQSRIDAAHEQIIAAAHRLVAERGYGSTGVPDIARAAGVSTGNVYTHFPSKTALFGEVYRRASQHEIRAFREVADTKGTAPERLARMVETFARRALAGRKLAWALLVESVNIEIDVERARLREPYRAIIEGVINEGIDASQFAPQDARITSMCIVGAIVETLVRPLSNALQADEEEHLVVCLIQVCLRSAGPTGVMS</sequence>
<dbReference type="AlphaFoldDB" id="A0A1J6HMZ0"/>
<accession>A0A1J6HMZ0</accession>
<dbReference type="Pfam" id="PF00440">
    <property type="entry name" value="TetR_N"/>
    <property type="match status" value="1"/>
</dbReference>
<feature type="DNA-binding region" description="H-T-H motif" evidence="2">
    <location>
        <begin position="37"/>
        <end position="56"/>
    </location>
</feature>
<dbReference type="Gene3D" id="1.10.357.10">
    <property type="entry name" value="Tetracycline Repressor, domain 2"/>
    <property type="match status" value="1"/>
</dbReference>
<feature type="domain" description="HTH tetR-type" evidence="3">
    <location>
        <begin position="14"/>
        <end position="74"/>
    </location>
</feature>
<dbReference type="PANTHER" id="PTHR30055:SF226">
    <property type="entry name" value="HTH-TYPE TRANSCRIPTIONAL REGULATOR PKSA"/>
    <property type="match status" value="1"/>
</dbReference>
<proteinExistence type="predicted"/>
<dbReference type="PROSITE" id="PS50977">
    <property type="entry name" value="HTH_TETR_2"/>
    <property type="match status" value="1"/>
</dbReference>
<keyword evidence="1 2" id="KW-0238">DNA-binding</keyword>
<evidence type="ECO:0000256" key="1">
    <source>
        <dbReference type="ARBA" id="ARBA00023125"/>
    </source>
</evidence>
<dbReference type="Gene3D" id="1.10.10.60">
    <property type="entry name" value="Homeodomain-like"/>
    <property type="match status" value="1"/>
</dbReference>
<dbReference type="Pfam" id="PF17932">
    <property type="entry name" value="TetR_C_24"/>
    <property type="match status" value="1"/>
</dbReference>
<dbReference type="EMBL" id="MOEC01000005">
    <property type="protein sequence ID" value="OIS94292.1"/>
    <property type="molecule type" value="Genomic_DNA"/>
</dbReference>
<organism evidence="4 5">
    <name type="scientific">Brucella cytisi</name>
    <dbReference type="NCBI Taxonomy" id="407152"/>
    <lineage>
        <taxon>Bacteria</taxon>
        <taxon>Pseudomonadati</taxon>
        <taxon>Pseudomonadota</taxon>
        <taxon>Alphaproteobacteria</taxon>
        <taxon>Hyphomicrobiales</taxon>
        <taxon>Brucellaceae</taxon>
        <taxon>Brucella/Ochrobactrum group</taxon>
        <taxon>Brucella</taxon>
    </lineage>
</organism>
<dbReference type="PRINTS" id="PR00455">
    <property type="entry name" value="HTHTETR"/>
</dbReference>
<dbReference type="GO" id="GO:0000976">
    <property type="term" value="F:transcription cis-regulatory region binding"/>
    <property type="evidence" value="ECO:0007669"/>
    <property type="project" value="TreeGrafter"/>
</dbReference>
<dbReference type="RefSeq" id="WP_071631110.1">
    <property type="nucleotide sequence ID" value="NZ_JBCAUP010000017.1"/>
</dbReference>
<dbReference type="InterPro" id="IPR009057">
    <property type="entry name" value="Homeodomain-like_sf"/>
</dbReference>
<comment type="caution">
    <text evidence="4">The sequence shown here is derived from an EMBL/GenBank/DDBJ whole genome shotgun (WGS) entry which is preliminary data.</text>
</comment>
<evidence type="ECO:0000313" key="4">
    <source>
        <dbReference type="EMBL" id="OIS94292.1"/>
    </source>
</evidence>
<keyword evidence="5" id="KW-1185">Reference proteome</keyword>
<dbReference type="SUPFAM" id="SSF46689">
    <property type="entry name" value="Homeodomain-like"/>
    <property type="match status" value="1"/>
</dbReference>
<evidence type="ECO:0000259" key="3">
    <source>
        <dbReference type="PROSITE" id="PS50977"/>
    </source>
</evidence>
<dbReference type="OrthoDB" id="9802802at2"/>
<dbReference type="InterPro" id="IPR036271">
    <property type="entry name" value="Tet_transcr_reg_TetR-rel_C_sf"/>
</dbReference>
<reference evidence="4 5" key="1">
    <citation type="submission" date="2016-10" db="EMBL/GenBank/DDBJ databases">
        <title>The Draft Genome Sequence of the Potato Rhizosphere Bacteria Ochrobactrum sp. IPA7.2.</title>
        <authorList>
            <person name="Gogoleva N.E."/>
            <person name="Khlopko Y.A."/>
            <person name="Burygin G.L."/>
            <person name="Plotnikov A.O."/>
        </authorList>
    </citation>
    <scope>NUCLEOTIDE SEQUENCE [LARGE SCALE GENOMIC DNA]</scope>
    <source>
        <strain evidence="4 5">IPA7.2</strain>
    </source>
</reference>
<dbReference type="InterPro" id="IPR050109">
    <property type="entry name" value="HTH-type_TetR-like_transc_reg"/>
</dbReference>
<gene>
    <name evidence="4" type="ORF">BLA27_07220</name>
</gene>
<dbReference type="Proteomes" id="UP000182985">
    <property type="component" value="Unassembled WGS sequence"/>
</dbReference>
<protein>
    <recommendedName>
        <fullName evidence="3">HTH tetR-type domain-containing protein</fullName>
    </recommendedName>
</protein>
<dbReference type="SUPFAM" id="SSF48498">
    <property type="entry name" value="Tetracyclin repressor-like, C-terminal domain"/>
    <property type="match status" value="1"/>
</dbReference>